<name>A0A5P8JTK4_9LACO</name>
<dbReference type="InterPro" id="IPR023365">
    <property type="entry name" value="Sortase_dom-sf"/>
</dbReference>
<gene>
    <name evidence="3" type="ORF">LM010_14790</name>
</gene>
<keyword evidence="1" id="KW-0378">Hydrolase</keyword>
<evidence type="ECO:0000313" key="4">
    <source>
        <dbReference type="Proteomes" id="UP000388452"/>
    </source>
</evidence>
<dbReference type="Proteomes" id="UP000388452">
    <property type="component" value="Chromosome"/>
</dbReference>
<dbReference type="AlphaFoldDB" id="A0A5P8JTK4"/>
<dbReference type="GO" id="GO:0016787">
    <property type="term" value="F:hydrolase activity"/>
    <property type="evidence" value="ECO:0007669"/>
    <property type="project" value="UniProtKB-KW"/>
</dbReference>
<dbReference type="EMBL" id="CP045068">
    <property type="protein sequence ID" value="QFQ92575.1"/>
    <property type="molecule type" value="Genomic_DNA"/>
</dbReference>
<accession>A0A5P8JTK4</accession>
<dbReference type="SUPFAM" id="SSF63817">
    <property type="entry name" value="Sortase"/>
    <property type="match status" value="1"/>
</dbReference>
<feature type="active site" description="Proton donor/acceptor" evidence="2">
    <location>
        <position position="110"/>
    </location>
</feature>
<dbReference type="CDD" id="cd00004">
    <property type="entry name" value="Sortase"/>
    <property type="match status" value="1"/>
</dbReference>
<proteinExistence type="predicted"/>
<protein>
    <submittedName>
        <fullName evidence="3">Sortase</fullName>
    </submittedName>
</protein>
<evidence type="ECO:0000256" key="2">
    <source>
        <dbReference type="PIRSR" id="PIRSR605754-1"/>
    </source>
</evidence>
<organism evidence="3 4">
    <name type="scientific">Lacticaseibacillus manihotivorans</name>
    <dbReference type="NCBI Taxonomy" id="88233"/>
    <lineage>
        <taxon>Bacteria</taxon>
        <taxon>Bacillati</taxon>
        <taxon>Bacillota</taxon>
        <taxon>Bacilli</taxon>
        <taxon>Lactobacillales</taxon>
        <taxon>Lactobacillaceae</taxon>
        <taxon>Lacticaseibacillus</taxon>
    </lineage>
</organism>
<sequence>MEVKVIAQHSKMKQHRRKVWLTLVICVAGLWLAAGSTVQEIIDSHQAETTAKTFKKTMHTSNSKGHRLPENVVSVPSVGIYQPVYATPSGLNYGVYGSGNVNNNFIIAGHSSYVSGVWFSNLFKLRTSSGYVVHDGAPYRPSDYKGDKGAGGLVYLYTHEAKYTYRADKAYTVKATDTTVTAQGDVGEPRQLHLYTCPYTKDKHPTIRYVVQAQLIKVQLTKSGVRDHVQTQLTVK</sequence>
<evidence type="ECO:0000256" key="1">
    <source>
        <dbReference type="ARBA" id="ARBA00022801"/>
    </source>
</evidence>
<evidence type="ECO:0000313" key="3">
    <source>
        <dbReference type="EMBL" id="QFQ92575.1"/>
    </source>
</evidence>
<dbReference type="Pfam" id="PF04203">
    <property type="entry name" value="Sortase"/>
    <property type="match status" value="1"/>
</dbReference>
<dbReference type="Gene3D" id="2.40.260.10">
    <property type="entry name" value="Sortase"/>
    <property type="match status" value="1"/>
</dbReference>
<feature type="active site" description="Acyl-thioester intermediate" evidence="2">
    <location>
        <position position="197"/>
    </location>
</feature>
<reference evidence="3 4" key="1">
    <citation type="submission" date="2019-10" db="EMBL/GenBank/DDBJ databases">
        <title>Genome sequencing of Lactobacillus manihotivorans.</title>
        <authorList>
            <person name="Kim K."/>
        </authorList>
    </citation>
    <scope>NUCLEOTIDE SEQUENCE [LARGE SCALE GENOMIC DNA]</scope>
    <source>
        <strain evidence="3 4">LM010</strain>
    </source>
</reference>
<dbReference type="InterPro" id="IPR005754">
    <property type="entry name" value="Sortase"/>
</dbReference>